<gene>
    <name evidence="8" type="ORF">IV203_000275</name>
</gene>
<sequence>MNRRLILVLLLASTTVETGWCHVGTGAPSWLSSSSSQATGIIRRLTSNGKRTSQNNGVGVNQLVLGFQNALTQSSLPLAISKIEQRLDNDEDPTTSNISSAARFASVKPREYSEIKATMKPHSRQMRRQSTRQSSKESMNFRDEEAFWLDPDDECDYFDKSNMDVGTLEQRQIVIPCSSKTEPVALQGKFNTQSHHKRRLTPSSATTATASSLAATSSETFHPTKARGGSASTAIATAAASIASHRPLQFWENMISGAVSRSIAQTIMHPANCMKTMLQNTNEVSFRDLCQPQMFRRLTVGAGANFILSIPHGAVNFAVLEFVRGRLSSAMESIPYLEKRKDALGPALDFMSSCISTISCSIVSTPQMMITDNIMAGTYSNLLSAISGLYRNRGIMGFYAGWWPGLVGKIPSYALTWTFFQQLKRMRSAISDRPAKNYENTIMGCLASAATVTIMIPMDTIKTRLVVQSSAKVLSENAYKGIVDCAIRIAREEGIKTFYRGLAPRLISVVPMIGIQFGVYEAMKRLMLNRDQPIHAVIGTRIPRAGEPALVPLTDRYGAEEALEEAAMEVAADGSNTFPAPHFLKKLPNKKPQKGIKSFFGNISFK</sequence>
<dbReference type="InterPro" id="IPR018108">
    <property type="entry name" value="MCP_transmembrane"/>
</dbReference>
<comment type="similarity">
    <text evidence="1">Belongs to the mitochondrial carrier (TC 2.A.29) family.</text>
</comment>
<dbReference type="AlphaFoldDB" id="A0A9K3PSB5"/>
<keyword evidence="4" id="KW-1133">Transmembrane helix</keyword>
<feature type="repeat" description="Solcar" evidence="5">
    <location>
        <begin position="344"/>
        <end position="426"/>
    </location>
</feature>
<keyword evidence="5" id="KW-0812">Transmembrane</keyword>
<evidence type="ECO:0000256" key="5">
    <source>
        <dbReference type="PROSITE-ProRule" id="PRU00282"/>
    </source>
</evidence>
<evidence type="ECO:0000256" key="3">
    <source>
        <dbReference type="ARBA" id="ARBA00022737"/>
    </source>
</evidence>
<keyword evidence="2" id="KW-0813">Transport</keyword>
<reference evidence="8" key="2">
    <citation type="submission" date="2021-04" db="EMBL/GenBank/DDBJ databases">
        <authorList>
            <person name="Podell S."/>
        </authorList>
    </citation>
    <scope>NUCLEOTIDE SEQUENCE</scope>
    <source>
        <strain evidence="8">Hildebrandi</strain>
    </source>
</reference>
<evidence type="ECO:0000313" key="8">
    <source>
        <dbReference type="EMBL" id="KAG7355589.1"/>
    </source>
</evidence>
<dbReference type="Proteomes" id="UP000693970">
    <property type="component" value="Unassembled WGS sequence"/>
</dbReference>
<evidence type="ECO:0000256" key="1">
    <source>
        <dbReference type="ARBA" id="ARBA00006375"/>
    </source>
</evidence>
<feature type="repeat" description="Solcar" evidence="5">
    <location>
        <begin position="248"/>
        <end position="326"/>
    </location>
</feature>
<feature type="region of interest" description="Disordered" evidence="6">
    <location>
        <begin position="119"/>
        <end position="139"/>
    </location>
</feature>
<name>A0A9K3PSB5_9STRA</name>
<accession>A0A9K3PSB5</accession>
<evidence type="ECO:0000256" key="2">
    <source>
        <dbReference type="ARBA" id="ARBA00022448"/>
    </source>
</evidence>
<feature type="chain" id="PRO_5039902126" evidence="7">
    <location>
        <begin position="22"/>
        <end position="606"/>
    </location>
</feature>
<feature type="region of interest" description="Disordered" evidence="6">
    <location>
        <begin position="189"/>
        <end position="229"/>
    </location>
</feature>
<organism evidence="8 9">
    <name type="scientific">Nitzschia inconspicua</name>
    <dbReference type="NCBI Taxonomy" id="303405"/>
    <lineage>
        <taxon>Eukaryota</taxon>
        <taxon>Sar</taxon>
        <taxon>Stramenopiles</taxon>
        <taxon>Ochrophyta</taxon>
        <taxon>Bacillariophyta</taxon>
        <taxon>Bacillariophyceae</taxon>
        <taxon>Bacillariophycidae</taxon>
        <taxon>Bacillariales</taxon>
        <taxon>Bacillariaceae</taxon>
        <taxon>Nitzschia</taxon>
    </lineage>
</organism>
<proteinExistence type="inferred from homology"/>
<keyword evidence="7" id="KW-0732">Signal</keyword>
<reference evidence="8" key="1">
    <citation type="journal article" date="2021" name="Sci. Rep.">
        <title>Diploid genomic architecture of Nitzschia inconspicua, an elite biomass production diatom.</title>
        <authorList>
            <person name="Oliver A."/>
            <person name="Podell S."/>
            <person name="Pinowska A."/>
            <person name="Traller J.C."/>
            <person name="Smith S.R."/>
            <person name="McClure R."/>
            <person name="Beliaev A."/>
            <person name="Bohutskyi P."/>
            <person name="Hill E.A."/>
            <person name="Rabines A."/>
            <person name="Zheng H."/>
            <person name="Allen L.Z."/>
            <person name="Kuo A."/>
            <person name="Grigoriev I.V."/>
            <person name="Allen A.E."/>
            <person name="Hazlebeck D."/>
            <person name="Allen E.E."/>
        </authorList>
    </citation>
    <scope>NUCLEOTIDE SEQUENCE</scope>
    <source>
        <strain evidence="8">Hildebrandi</strain>
    </source>
</reference>
<dbReference type="OrthoDB" id="270584at2759"/>
<dbReference type="Pfam" id="PF00153">
    <property type="entry name" value="Mito_carr"/>
    <property type="match status" value="3"/>
</dbReference>
<evidence type="ECO:0000256" key="6">
    <source>
        <dbReference type="SAM" id="MobiDB-lite"/>
    </source>
</evidence>
<feature type="compositionally biased region" description="Basic residues" evidence="6">
    <location>
        <begin position="119"/>
        <end position="130"/>
    </location>
</feature>
<evidence type="ECO:0000256" key="4">
    <source>
        <dbReference type="ARBA" id="ARBA00022989"/>
    </source>
</evidence>
<feature type="repeat" description="Solcar" evidence="5">
    <location>
        <begin position="435"/>
        <end position="526"/>
    </location>
</feature>
<dbReference type="EMBL" id="JAGRRH010000015">
    <property type="protein sequence ID" value="KAG7355589.1"/>
    <property type="molecule type" value="Genomic_DNA"/>
</dbReference>
<dbReference type="PROSITE" id="PS50920">
    <property type="entry name" value="SOLCAR"/>
    <property type="match status" value="3"/>
</dbReference>
<dbReference type="GO" id="GO:0016020">
    <property type="term" value="C:membrane"/>
    <property type="evidence" value="ECO:0007669"/>
    <property type="project" value="UniProtKB-UniRule"/>
</dbReference>
<evidence type="ECO:0000313" key="9">
    <source>
        <dbReference type="Proteomes" id="UP000693970"/>
    </source>
</evidence>
<keyword evidence="3" id="KW-0677">Repeat</keyword>
<keyword evidence="5" id="KW-0472">Membrane</keyword>
<evidence type="ECO:0000256" key="7">
    <source>
        <dbReference type="SAM" id="SignalP"/>
    </source>
</evidence>
<feature type="compositionally biased region" description="Low complexity" evidence="6">
    <location>
        <begin position="201"/>
        <end position="220"/>
    </location>
</feature>
<protein>
    <submittedName>
        <fullName evidence="8">Mitochondrial carrier protein</fullName>
    </submittedName>
</protein>
<feature type="signal peptide" evidence="7">
    <location>
        <begin position="1"/>
        <end position="21"/>
    </location>
</feature>
<comment type="caution">
    <text evidence="8">The sequence shown here is derived from an EMBL/GenBank/DDBJ whole genome shotgun (WGS) entry which is preliminary data.</text>
</comment>
<dbReference type="PANTHER" id="PTHR45667">
    <property type="entry name" value="S-ADENOSYLMETHIONINE MITOCHONDRIAL CARRIER PROTEIN"/>
    <property type="match status" value="1"/>
</dbReference>
<keyword evidence="9" id="KW-1185">Reference proteome</keyword>